<gene>
    <name evidence="4" type="ORF">COS11_00670</name>
</gene>
<reference evidence="5" key="1">
    <citation type="submission" date="2017-09" db="EMBL/GenBank/DDBJ databases">
        <title>Depth-based differentiation of microbial function through sediment-hosted aquifers and enrichment of novel symbionts in the deep terrestrial subsurface.</title>
        <authorList>
            <person name="Probst A.J."/>
            <person name="Ladd B."/>
            <person name="Jarett J.K."/>
            <person name="Geller-Mcgrath D.E."/>
            <person name="Sieber C.M.K."/>
            <person name="Emerson J.B."/>
            <person name="Anantharaman K."/>
            <person name="Thomas B.C."/>
            <person name="Malmstrom R."/>
            <person name="Stieglmeier M."/>
            <person name="Klingl A."/>
            <person name="Woyke T."/>
            <person name="Ryan C.M."/>
            <person name="Banfield J.F."/>
        </authorList>
    </citation>
    <scope>NUCLEOTIDE SEQUENCE [LARGE SCALE GENOMIC DNA]</scope>
</reference>
<evidence type="ECO:0000313" key="5">
    <source>
        <dbReference type="Proteomes" id="UP000228886"/>
    </source>
</evidence>
<dbReference type="PANTHER" id="PTHR30244">
    <property type="entry name" value="TRANSAMINASE"/>
    <property type="match status" value="1"/>
</dbReference>
<dbReference type="Pfam" id="PF01041">
    <property type="entry name" value="DegT_DnrJ_EryC1"/>
    <property type="match status" value="1"/>
</dbReference>
<protein>
    <submittedName>
        <fullName evidence="4">DegT/DnrJ/EryC1/StrS family aminotransferase</fullName>
    </submittedName>
</protein>
<dbReference type="InterPro" id="IPR015424">
    <property type="entry name" value="PyrdxlP-dep_Trfase"/>
</dbReference>
<organism evidence="4 5">
    <name type="scientific">bacterium (Candidatus Ratteibacteria) CG01_land_8_20_14_3_00_40_19</name>
    <dbReference type="NCBI Taxonomy" id="2014290"/>
    <lineage>
        <taxon>Bacteria</taxon>
        <taxon>Candidatus Ratteibacteria</taxon>
    </lineage>
</organism>
<dbReference type="Proteomes" id="UP000228886">
    <property type="component" value="Unassembled WGS sequence"/>
</dbReference>
<keyword evidence="2 3" id="KW-0663">Pyridoxal phosphate</keyword>
<feature type="modified residue" description="N6-(pyridoxal phosphate)lysine" evidence="2">
    <location>
        <position position="207"/>
    </location>
</feature>
<dbReference type="CDD" id="cd00616">
    <property type="entry name" value="AHBA_syn"/>
    <property type="match status" value="1"/>
</dbReference>
<comment type="caution">
    <text evidence="4">The sequence shown here is derived from an EMBL/GenBank/DDBJ whole genome shotgun (WGS) entry which is preliminary data.</text>
</comment>
<comment type="similarity">
    <text evidence="3">Belongs to the DegT/DnrJ/EryC1 family.</text>
</comment>
<evidence type="ECO:0000256" key="2">
    <source>
        <dbReference type="PIRSR" id="PIRSR000390-2"/>
    </source>
</evidence>
<dbReference type="InterPro" id="IPR000653">
    <property type="entry name" value="DegT/StrS_aminotransferase"/>
</dbReference>
<dbReference type="InterPro" id="IPR015422">
    <property type="entry name" value="PyrdxlP-dep_Trfase_small"/>
</dbReference>
<dbReference type="AlphaFoldDB" id="A0A2M7EAF1"/>
<accession>A0A2M7EAF1</accession>
<dbReference type="PANTHER" id="PTHR30244:SF34">
    <property type="entry name" value="DTDP-4-AMINO-4,6-DIDEOXYGALACTOSE TRANSAMINASE"/>
    <property type="match status" value="1"/>
</dbReference>
<dbReference type="SUPFAM" id="SSF53383">
    <property type="entry name" value="PLP-dependent transferases"/>
    <property type="match status" value="1"/>
</dbReference>
<keyword evidence="4" id="KW-0808">Transferase</keyword>
<keyword evidence="4" id="KW-0032">Aminotransferase</keyword>
<proteinExistence type="inferred from homology"/>
<dbReference type="Gene3D" id="3.90.1150.10">
    <property type="entry name" value="Aspartate Aminotransferase, domain 1"/>
    <property type="match status" value="1"/>
</dbReference>
<name>A0A2M7EAF1_9BACT</name>
<dbReference type="EMBL" id="PETL01000038">
    <property type="protein sequence ID" value="PIV64726.1"/>
    <property type="molecule type" value="Genomic_DNA"/>
</dbReference>
<dbReference type="PIRSF" id="PIRSF000390">
    <property type="entry name" value="PLP_StrS"/>
    <property type="match status" value="1"/>
</dbReference>
<dbReference type="GO" id="GO:0008483">
    <property type="term" value="F:transaminase activity"/>
    <property type="evidence" value="ECO:0007669"/>
    <property type="project" value="UniProtKB-KW"/>
</dbReference>
<evidence type="ECO:0000313" key="4">
    <source>
        <dbReference type="EMBL" id="PIV64726.1"/>
    </source>
</evidence>
<evidence type="ECO:0000256" key="3">
    <source>
        <dbReference type="RuleBase" id="RU004508"/>
    </source>
</evidence>
<dbReference type="GO" id="GO:0030170">
    <property type="term" value="F:pyridoxal phosphate binding"/>
    <property type="evidence" value="ECO:0007669"/>
    <property type="project" value="TreeGrafter"/>
</dbReference>
<feature type="active site" description="Proton acceptor" evidence="1">
    <location>
        <position position="207"/>
    </location>
</feature>
<evidence type="ECO:0000256" key="1">
    <source>
        <dbReference type="PIRSR" id="PIRSR000390-1"/>
    </source>
</evidence>
<dbReference type="InterPro" id="IPR015421">
    <property type="entry name" value="PyrdxlP-dep_Trfase_major"/>
</dbReference>
<dbReference type="GO" id="GO:0000271">
    <property type="term" value="P:polysaccharide biosynthetic process"/>
    <property type="evidence" value="ECO:0007669"/>
    <property type="project" value="TreeGrafter"/>
</dbReference>
<sequence>MKRKDMEKLAIEGGKPVRKKPFPARILFDEKEKEATLRVIERTMKGPEAIDMMGTGPEVEAYKKEFAKFFCTKFAQPVTSGTAAIHTALGALRLEPGTEVITSPITDPGTVTPILLLNCIPVFADTDYETLNITADSIKKKITKKTKVIIPVHLAGQPADMEPIMKLAKKHKLTVIEDCAQSHGTKYKGKYVGSIGDLGAFSLMAGKHMTSGGQGGMVITNNEKLYWNVKRFADRGKPFGSKNPTNLFLGAQYRVTELQAAIGRTQLKKLKGRIKKRQNILRELNKGMKNLKVIKLWKTINGASPNPWFCFLHYDQRKMKVNKEKFAQAAAAEGIPVGAHYTTVMYEQTWIKEKNTYGISHCPWSCPKGRNINYKNSCPVAEKALADHMTLYINECWTDKEIEDTIKVLEKVEKYYLL</sequence>
<dbReference type="Gene3D" id="3.40.640.10">
    <property type="entry name" value="Type I PLP-dependent aspartate aminotransferase-like (Major domain)"/>
    <property type="match status" value="1"/>
</dbReference>